<dbReference type="EMBL" id="ABZS01000124">
    <property type="protein sequence ID" value="EEP60265.1"/>
    <property type="molecule type" value="Genomic_DNA"/>
</dbReference>
<evidence type="ECO:0000256" key="6">
    <source>
        <dbReference type="ARBA" id="ARBA00022989"/>
    </source>
</evidence>
<proteinExistence type="inferred from homology"/>
<name>C4FKZ0_9AQUI</name>
<feature type="transmembrane region" description="Helical" evidence="9">
    <location>
        <begin position="219"/>
        <end position="241"/>
    </location>
</feature>
<feature type="transmembrane region" description="Helical" evidence="9">
    <location>
        <begin position="177"/>
        <end position="198"/>
    </location>
</feature>
<dbReference type="CDD" id="cd11474">
    <property type="entry name" value="SLC5sbd_CHT"/>
    <property type="match status" value="1"/>
</dbReference>
<keyword evidence="6 9" id="KW-1133">Transmembrane helix</keyword>
<dbReference type="RefSeq" id="WP_007547440.1">
    <property type="nucleotide sequence ID" value="NZ_ABZS01000124.1"/>
</dbReference>
<feature type="transmembrane region" description="Helical" evidence="9">
    <location>
        <begin position="360"/>
        <end position="379"/>
    </location>
</feature>
<evidence type="ECO:0000256" key="4">
    <source>
        <dbReference type="ARBA" id="ARBA00022475"/>
    </source>
</evidence>
<evidence type="ECO:0000256" key="5">
    <source>
        <dbReference type="ARBA" id="ARBA00022692"/>
    </source>
</evidence>
<evidence type="ECO:0000256" key="9">
    <source>
        <dbReference type="SAM" id="Phobius"/>
    </source>
</evidence>
<feature type="non-terminal residue" evidence="10">
    <location>
        <position position="1"/>
    </location>
</feature>
<comment type="caution">
    <text evidence="10">The sequence shown here is derived from an EMBL/GenBank/DDBJ whole genome shotgun (WGS) entry which is preliminary data.</text>
</comment>
<accession>C4FKZ0</accession>
<dbReference type="GO" id="GO:0022857">
    <property type="term" value="F:transmembrane transporter activity"/>
    <property type="evidence" value="ECO:0007669"/>
    <property type="project" value="InterPro"/>
</dbReference>
<dbReference type="OrthoDB" id="9789704at2"/>
<protein>
    <submittedName>
        <fullName evidence="10">Sodium:solute symporter family</fullName>
    </submittedName>
</protein>
<dbReference type="Pfam" id="PF00474">
    <property type="entry name" value="SSF"/>
    <property type="match status" value="1"/>
</dbReference>
<dbReference type="AlphaFoldDB" id="C4FKZ0"/>
<reference evidence="10 11" key="1">
    <citation type="submission" date="2009-04" db="EMBL/GenBank/DDBJ databases">
        <authorList>
            <person name="Reysenbach A.-L."/>
            <person name="Heidelberg J.F."/>
            <person name="Nelson W.C."/>
        </authorList>
    </citation>
    <scope>NUCLEOTIDE SEQUENCE [LARGE SCALE GENOMIC DNA]</scope>
    <source>
        <strain evidence="10 11">SS-5</strain>
    </source>
</reference>
<evidence type="ECO:0000256" key="3">
    <source>
        <dbReference type="ARBA" id="ARBA00022448"/>
    </source>
</evidence>
<sequence>LFATWFGSETILGATQEVLEGGFIKVIEEPFGAALCLILAGLFIVKPLYRMNLLTFGDFFKVKYGEKVEVLASFFLIISYFGWIAAQYVAFGLVLKTITDLNLEISIFIAFLISLLMTFFGGMWSVALTDFIQTIVILISIFFIFGEILIKAGGLQALEKIPSSYFNILPELDIKSIILYIVAWITIGLGSLPGQDLFQRFMSSKSEDVAYKSSIIAGLMYLTVAIIPLITVLVIYFNFGFKTDKTLLDYVYLNTSPITKYLFFAGLLSAVLSTATAAILAPSALLSENIIKKFFNHLSDLALLNITRLSVFLVALISLLLAYSGESIYNLVGLSSVLTLVSLFAPFILGLYWKKANSKGALASMVLGFLVWFIFYFFLKEEELGIFFGFILNILAMVVFSLIKI</sequence>
<evidence type="ECO:0000313" key="10">
    <source>
        <dbReference type="EMBL" id="EEP60265.1"/>
    </source>
</evidence>
<dbReference type="InterPro" id="IPR038377">
    <property type="entry name" value="Na/Glc_symporter_sf"/>
</dbReference>
<evidence type="ECO:0000256" key="8">
    <source>
        <dbReference type="RuleBase" id="RU362091"/>
    </source>
</evidence>
<feature type="transmembrane region" description="Helical" evidence="9">
    <location>
        <begin position="261"/>
        <end position="281"/>
    </location>
</feature>
<dbReference type="PROSITE" id="PS50283">
    <property type="entry name" value="NA_SOLUT_SYMP_3"/>
    <property type="match status" value="1"/>
</dbReference>
<evidence type="ECO:0000256" key="7">
    <source>
        <dbReference type="ARBA" id="ARBA00023136"/>
    </source>
</evidence>
<dbReference type="PANTHER" id="PTHR48086">
    <property type="entry name" value="SODIUM/PROLINE SYMPORTER-RELATED"/>
    <property type="match status" value="1"/>
</dbReference>
<dbReference type="InterPro" id="IPR018212">
    <property type="entry name" value="Na/solute_symporter_CS"/>
</dbReference>
<keyword evidence="3" id="KW-0813">Transport</keyword>
<comment type="subcellular location">
    <subcellularLocation>
        <location evidence="1">Membrane</location>
        <topology evidence="1">Multi-pass membrane protein</topology>
    </subcellularLocation>
</comment>
<feature type="transmembrane region" description="Helical" evidence="9">
    <location>
        <begin position="31"/>
        <end position="49"/>
    </location>
</feature>
<feature type="transmembrane region" description="Helical" evidence="9">
    <location>
        <begin position="70"/>
        <end position="95"/>
    </location>
</feature>
<keyword evidence="11" id="KW-1185">Reference proteome</keyword>
<keyword evidence="5 9" id="KW-0812">Transmembrane</keyword>
<evidence type="ECO:0000256" key="2">
    <source>
        <dbReference type="ARBA" id="ARBA00006434"/>
    </source>
</evidence>
<dbReference type="InterPro" id="IPR050277">
    <property type="entry name" value="Sodium:Solute_Symporter"/>
</dbReference>
<dbReference type="Proteomes" id="UP000005540">
    <property type="component" value="Unassembled WGS sequence"/>
</dbReference>
<dbReference type="GO" id="GO:0005886">
    <property type="term" value="C:plasma membrane"/>
    <property type="evidence" value="ECO:0007669"/>
    <property type="project" value="TreeGrafter"/>
</dbReference>
<gene>
    <name evidence="10" type="ORF">SULYE_1243</name>
</gene>
<comment type="similarity">
    <text evidence="2 8">Belongs to the sodium:solute symporter (SSF) (TC 2.A.21) family.</text>
</comment>
<dbReference type="PROSITE" id="PS00457">
    <property type="entry name" value="NA_SOLUT_SYMP_2"/>
    <property type="match status" value="1"/>
</dbReference>
<dbReference type="InterPro" id="IPR001734">
    <property type="entry name" value="Na/solute_symporter"/>
</dbReference>
<evidence type="ECO:0000256" key="1">
    <source>
        <dbReference type="ARBA" id="ARBA00004141"/>
    </source>
</evidence>
<organism evidence="10 11">
    <name type="scientific">Sulfurihydrogenibium yellowstonense SS-5</name>
    <dbReference type="NCBI Taxonomy" id="432331"/>
    <lineage>
        <taxon>Bacteria</taxon>
        <taxon>Pseudomonadati</taxon>
        <taxon>Aquificota</taxon>
        <taxon>Aquificia</taxon>
        <taxon>Aquificales</taxon>
        <taxon>Hydrogenothermaceae</taxon>
        <taxon>Sulfurihydrogenibium</taxon>
    </lineage>
</organism>
<feature type="transmembrane region" description="Helical" evidence="9">
    <location>
        <begin position="302"/>
        <end position="322"/>
    </location>
</feature>
<keyword evidence="4" id="KW-1003">Cell membrane</keyword>
<keyword evidence="7 9" id="KW-0472">Membrane</keyword>
<feature type="transmembrane region" description="Helical" evidence="9">
    <location>
        <begin position="135"/>
        <end position="157"/>
    </location>
</feature>
<evidence type="ECO:0000313" key="11">
    <source>
        <dbReference type="Proteomes" id="UP000005540"/>
    </source>
</evidence>
<dbReference type="PANTHER" id="PTHR48086:SF7">
    <property type="entry name" value="SODIUM-SOLUTE SYMPORTER-RELATED"/>
    <property type="match status" value="1"/>
</dbReference>
<dbReference type="Gene3D" id="1.20.1730.10">
    <property type="entry name" value="Sodium/glucose cotransporter"/>
    <property type="match status" value="1"/>
</dbReference>
<dbReference type="GO" id="GO:0046942">
    <property type="term" value="P:carboxylic acid transport"/>
    <property type="evidence" value="ECO:0007669"/>
    <property type="project" value="UniProtKB-ARBA"/>
</dbReference>
<feature type="transmembrane region" description="Helical" evidence="9">
    <location>
        <begin position="107"/>
        <end position="128"/>
    </location>
</feature>
<feature type="transmembrane region" description="Helical" evidence="9">
    <location>
        <begin position="328"/>
        <end position="353"/>
    </location>
</feature>
<feature type="transmembrane region" description="Helical" evidence="9">
    <location>
        <begin position="385"/>
        <end position="403"/>
    </location>
</feature>